<dbReference type="PANTHER" id="PTHR45805">
    <property type="entry name" value="NUCLEAR HORMONE RECEPTOR HR3-RELATED"/>
    <property type="match status" value="1"/>
</dbReference>
<dbReference type="GO" id="GO:0000978">
    <property type="term" value="F:RNA polymerase II cis-regulatory region sequence-specific DNA binding"/>
    <property type="evidence" value="ECO:0007669"/>
    <property type="project" value="TreeGrafter"/>
</dbReference>
<dbReference type="EMBL" id="JAIWYP010000001">
    <property type="protein sequence ID" value="KAH3883467.1"/>
    <property type="molecule type" value="Genomic_DNA"/>
</dbReference>
<feature type="region of interest" description="Disordered" evidence="10">
    <location>
        <begin position="1"/>
        <end position="38"/>
    </location>
</feature>
<comment type="caution">
    <text evidence="12">The sequence shown here is derived from an EMBL/GenBank/DDBJ whole genome shotgun (WGS) entry which is preliminary data.</text>
</comment>
<evidence type="ECO:0000256" key="4">
    <source>
        <dbReference type="ARBA" id="ARBA00022833"/>
    </source>
</evidence>
<evidence type="ECO:0000256" key="1">
    <source>
        <dbReference type="ARBA" id="ARBA00004123"/>
    </source>
</evidence>
<reference evidence="12" key="2">
    <citation type="submission" date="2020-11" db="EMBL/GenBank/DDBJ databases">
        <authorList>
            <person name="McCartney M.A."/>
            <person name="Auch B."/>
            <person name="Kono T."/>
            <person name="Mallez S."/>
            <person name="Becker A."/>
            <person name="Gohl D.M."/>
            <person name="Silverstein K.A.T."/>
            <person name="Koren S."/>
            <person name="Bechman K.B."/>
            <person name="Herman A."/>
            <person name="Abrahante J.E."/>
            <person name="Garbe J."/>
        </authorList>
    </citation>
    <scope>NUCLEOTIDE SEQUENCE</scope>
    <source>
        <strain evidence="12">Duluth1</strain>
        <tissue evidence="12">Whole animal</tissue>
    </source>
</reference>
<dbReference type="PRINTS" id="PR00047">
    <property type="entry name" value="STROIDFINGER"/>
</dbReference>
<name>A0A9D4MYG5_DREPO</name>
<evidence type="ECO:0000256" key="10">
    <source>
        <dbReference type="SAM" id="MobiDB-lite"/>
    </source>
</evidence>
<keyword evidence="5" id="KW-0805">Transcription regulation</keyword>
<dbReference type="Gene3D" id="3.30.50.10">
    <property type="entry name" value="Erythroid Transcription Factor GATA-1, subunit A"/>
    <property type="match status" value="1"/>
</dbReference>
<evidence type="ECO:0000256" key="2">
    <source>
        <dbReference type="ARBA" id="ARBA00022723"/>
    </source>
</evidence>
<keyword evidence="13" id="KW-1185">Reference proteome</keyword>
<keyword evidence="9" id="KW-0539">Nucleus</keyword>
<protein>
    <recommendedName>
        <fullName evidence="11">Nuclear receptor domain-containing protein</fullName>
    </recommendedName>
</protein>
<keyword evidence="7" id="KW-0804">Transcription</keyword>
<keyword evidence="6" id="KW-0238">DNA-binding</keyword>
<keyword evidence="4" id="KW-0862">Zinc</keyword>
<comment type="subcellular location">
    <subcellularLocation>
        <location evidence="1">Nucleus</location>
    </subcellularLocation>
</comment>
<evidence type="ECO:0000256" key="6">
    <source>
        <dbReference type="ARBA" id="ARBA00023125"/>
    </source>
</evidence>
<feature type="domain" description="Nuclear receptor" evidence="11">
    <location>
        <begin position="39"/>
        <end position="63"/>
    </location>
</feature>
<reference evidence="12" key="1">
    <citation type="journal article" date="2019" name="bioRxiv">
        <title>The Genome of the Zebra Mussel, Dreissena polymorpha: A Resource for Invasive Species Research.</title>
        <authorList>
            <person name="McCartney M.A."/>
            <person name="Auch B."/>
            <person name="Kono T."/>
            <person name="Mallez S."/>
            <person name="Zhang Y."/>
            <person name="Obille A."/>
            <person name="Becker A."/>
            <person name="Abrahante J.E."/>
            <person name="Garbe J."/>
            <person name="Badalamenti J.P."/>
            <person name="Herman A."/>
            <person name="Mangelson H."/>
            <person name="Liachko I."/>
            <person name="Sullivan S."/>
            <person name="Sone E.D."/>
            <person name="Koren S."/>
            <person name="Silverstein K.A.T."/>
            <person name="Beckman K.B."/>
            <person name="Gohl D.M."/>
        </authorList>
    </citation>
    <scope>NUCLEOTIDE SEQUENCE</scope>
    <source>
        <strain evidence="12">Duluth1</strain>
        <tissue evidence="12">Whole animal</tissue>
    </source>
</reference>
<dbReference type="Pfam" id="PF00105">
    <property type="entry name" value="zf-C4"/>
    <property type="match status" value="1"/>
</dbReference>
<keyword evidence="8" id="KW-0675">Receptor</keyword>
<keyword evidence="3" id="KW-0863">Zinc-finger</keyword>
<organism evidence="12 13">
    <name type="scientific">Dreissena polymorpha</name>
    <name type="common">Zebra mussel</name>
    <name type="synonym">Mytilus polymorpha</name>
    <dbReference type="NCBI Taxonomy" id="45954"/>
    <lineage>
        <taxon>Eukaryota</taxon>
        <taxon>Metazoa</taxon>
        <taxon>Spiralia</taxon>
        <taxon>Lophotrochozoa</taxon>
        <taxon>Mollusca</taxon>
        <taxon>Bivalvia</taxon>
        <taxon>Autobranchia</taxon>
        <taxon>Heteroconchia</taxon>
        <taxon>Euheterodonta</taxon>
        <taxon>Imparidentia</taxon>
        <taxon>Neoheterodontei</taxon>
        <taxon>Myida</taxon>
        <taxon>Dreissenoidea</taxon>
        <taxon>Dreissenidae</taxon>
        <taxon>Dreissena</taxon>
    </lineage>
</organism>
<evidence type="ECO:0000259" key="11">
    <source>
        <dbReference type="Pfam" id="PF00105"/>
    </source>
</evidence>
<proteinExistence type="predicted"/>
<dbReference type="PANTHER" id="PTHR45805:SF2">
    <property type="entry name" value="NUCLEAR HORMONE RECEPTOR HR3-RELATED"/>
    <property type="match status" value="1"/>
</dbReference>
<evidence type="ECO:0000313" key="13">
    <source>
        <dbReference type="Proteomes" id="UP000828390"/>
    </source>
</evidence>
<dbReference type="SUPFAM" id="SSF57716">
    <property type="entry name" value="Glucocorticoid receptor-like (DNA-binding domain)"/>
    <property type="match status" value="1"/>
</dbReference>
<dbReference type="InterPro" id="IPR013088">
    <property type="entry name" value="Znf_NHR/GATA"/>
</dbReference>
<keyword evidence="2" id="KW-0479">Metal-binding</keyword>
<dbReference type="Proteomes" id="UP000828390">
    <property type="component" value="Unassembled WGS sequence"/>
</dbReference>
<dbReference type="InterPro" id="IPR001628">
    <property type="entry name" value="Znf_hrmn_rcpt"/>
</dbReference>
<dbReference type="AlphaFoldDB" id="A0A9D4MYG5"/>
<gene>
    <name evidence="12" type="ORF">DPMN_007424</name>
</gene>
<evidence type="ECO:0000313" key="12">
    <source>
        <dbReference type="EMBL" id="KAH3883467.1"/>
    </source>
</evidence>
<sequence>MAGQGKSKRRGDASESKERTSRNRKAKSSAGAETLPLPPCKVCGGKSSGFHFGVITCEACKVIMLAPCQGKATL</sequence>
<dbReference type="GO" id="GO:0005634">
    <property type="term" value="C:nucleus"/>
    <property type="evidence" value="ECO:0007669"/>
    <property type="project" value="UniProtKB-SubCell"/>
</dbReference>
<accession>A0A9D4MYG5</accession>
<evidence type="ECO:0000256" key="3">
    <source>
        <dbReference type="ARBA" id="ARBA00022771"/>
    </source>
</evidence>
<dbReference type="GO" id="GO:0004879">
    <property type="term" value="F:nuclear receptor activity"/>
    <property type="evidence" value="ECO:0007669"/>
    <property type="project" value="TreeGrafter"/>
</dbReference>
<evidence type="ECO:0000256" key="5">
    <source>
        <dbReference type="ARBA" id="ARBA00023015"/>
    </source>
</evidence>
<dbReference type="GO" id="GO:0008270">
    <property type="term" value="F:zinc ion binding"/>
    <property type="evidence" value="ECO:0007669"/>
    <property type="project" value="UniProtKB-KW"/>
</dbReference>
<evidence type="ECO:0000256" key="9">
    <source>
        <dbReference type="ARBA" id="ARBA00023242"/>
    </source>
</evidence>
<evidence type="ECO:0000256" key="7">
    <source>
        <dbReference type="ARBA" id="ARBA00023163"/>
    </source>
</evidence>
<evidence type="ECO:0000256" key="8">
    <source>
        <dbReference type="ARBA" id="ARBA00023170"/>
    </source>
</evidence>
<feature type="compositionally biased region" description="Basic and acidic residues" evidence="10">
    <location>
        <begin position="10"/>
        <end position="21"/>
    </location>
</feature>